<evidence type="ECO:0008006" key="4">
    <source>
        <dbReference type="Google" id="ProtNLM"/>
    </source>
</evidence>
<comment type="caution">
    <text evidence="2">The sequence shown here is derived from an EMBL/GenBank/DDBJ whole genome shotgun (WGS) entry which is preliminary data.</text>
</comment>
<sequence>MFKKTLIAGLMMSALAGCQMTGEESAQLDRKAWSQELQTRCSEMTDTFTPAGYAVDKTSQAVLAVTERQCAVLDDYQTLSANYAEIIGFMEANADLNDQELKAAIDEYDADKAENKKIGPLIAKYEAATDSIFSENLKLAAEMGLLAVEIAIIAKDNGPAIAQELVTTNATGFLGNLMSSDDEAEEAEDESVADDLPIVQAYFEMEDRADLALEAQDLINEEQALIERIATIDEIIEEKVEG</sequence>
<dbReference type="EMBL" id="JAALDL010000005">
    <property type="protein sequence ID" value="NGN97860.1"/>
    <property type="molecule type" value="Genomic_DNA"/>
</dbReference>
<organism evidence="2 3">
    <name type="scientific">Grimontia sedimenti</name>
    <dbReference type="NCBI Taxonomy" id="2711294"/>
    <lineage>
        <taxon>Bacteria</taxon>
        <taxon>Pseudomonadati</taxon>
        <taxon>Pseudomonadota</taxon>
        <taxon>Gammaproteobacteria</taxon>
        <taxon>Vibrionales</taxon>
        <taxon>Vibrionaceae</taxon>
        <taxon>Grimontia</taxon>
    </lineage>
</organism>
<keyword evidence="3" id="KW-1185">Reference proteome</keyword>
<dbReference type="PROSITE" id="PS51257">
    <property type="entry name" value="PROKAR_LIPOPROTEIN"/>
    <property type="match status" value="1"/>
</dbReference>
<keyword evidence="1" id="KW-0732">Signal</keyword>
<dbReference type="RefSeq" id="WP_165013002.1">
    <property type="nucleotide sequence ID" value="NZ_JAALDL010000005.1"/>
</dbReference>
<protein>
    <recommendedName>
        <fullName evidence="4">Lipoprotein</fullName>
    </recommendedName>
</protein>
<proteinExistence type="predicted"/>
<feature type="signal peptide" evidence="1">
    <location>
        <begin position="1"/>
        <end position="16"/>
    </location>
</feature>
<feature type="chain" id="PRO_5026686864" description="Lipoprotein" evidence="1">
    <location>
        <begin position="17"/>
        <end position="242"/>
    </location>
</feature>
<accession>A0A6M1RCC3</accession>
<evidence type="ECO:0000256" key="1">
    <source>
        <dbReference type="SAM" id="SignalP"/>
    </source>
</evidence>
<evidence type="ECO:0000313" key="3">
    <source>
        <dbReference type="Proteomes" id="UP000473008"/>
    </source>
</evidence>
<evidence type="ECO:0000313" key="2">
    <source>
        <dbReference type="EMBL" id="NGN97860.1"/>
    </source>
</evidence>
<dbReference type="AlphaFoldDB" id="A0A6M1RCC3"/>
<dbReference type="Proteomes" id="UP000473008">
    <property type="component" value="Unassembled WGS sequence"/>
</dbReference>
<gene>
    <name evidence="2" type="ORF">G5S52_09375</name>
</gene>
<reference evidence="2 3" key="1">
    <citation type="submission" date="2020-02" db="EMBL/GenBank/DDBJ databases">
        <title>The draft genome of Grimontia sedimenta sp. nov., isolated from benthic sediments near coral reefs south of Kuwait.</title>
        <authorList>
            <person name="Mahmoud H.M."/>
            <person name="Jose L."/>
            <person name="Eapen S."/>
        </authorList>
    </citation>
    <scope>NUCLEOTIDE SEQUENCE [LARGE SCALE GENOMIC DNA]</scope>
    <source>
        <strain evidence="2 3">S25</strain>
    </source>
</reference>
<name>A0A6M1RCC3_9GAMM</name>